<dbReference type="InterPro" id="IPR013783">
    <property type="entry name" value="Ig-like_fold"/>
</dbReference>
<dbReference type="KEGG" id="ote:Oter_2120"/>
<proteinExistence type="predicted"/>
<dbReference type="InterPro" id="IPR009091">
    <property type="entry name" value="RCC1/BLIP-II"/>
</dbReference>
<dbReference type="PANTHER" id="PTHR45982">
    <property type="entry name" value="REGULATOR OF CHROMOSOME CONDENSATION"/>
    <property type="match status" value="1"/>
</dbReference>
<dbReference type="SUPFAM" id="SSF48726">
    <property type="entry name" value="Immunoglobulin"/>
    <property type="match status" value="1"/>
</dbReference>
<accession>B1ZMX5</accession>
<reference evidence="1 2" key="1">
    <citation type="journal article" date="2011" name="J. Bacteriol.">
        <title>Genome sequence of the verrucomicrobium Opitutus terrae PB90-1, an abundant inhabitant of rice paddy soil ecosystems.</title>
        <authorList>
            <person name="van Passel M.W."/>
            <person name="Kant R."/>
            <person name="Palva A."/>
            <person name="Copeland A."/>
            <person name="Lucas S."/>
            <person name="Lapidus A."/>
            <person name="Glavina del Rio T."/>
            <person name="Pitluck S."/>
            <person name="Goltsman E."/>
            <person name="Clum A."/>
            <person name="Sun H."/>
            <person name="Schmutz J."/>
            <person name="Larimer F.W."/>
            <person name="Land M.L."/>
            <person name="Hauser L."/>
            <person name="Kyrpides N."/>
            <person name="Mikhailova N."/>
            <person name="Richardson P.P."/>
            <person name="Janssen P.H."/>
            <person name="de Vos W.M."/>
            <person name="Smidt H."/>
        </authorList>
    </citation>
    <scope>NUCLEOTIDE SEQUENCE [LARGE SCALE GENOMIC DNA]</scope>
    <source>
        <strain evidence="2">DSM 11246 / JCM 15787 / PB90-1</strain>
    </source>
</reference>
<dbReference type="Pfam" id="PF13540">
    <property type="entry name" value="RCC1_2"/>
    <property type="match status" value="1"/>
</dbReference>
<protein>
    <submittedName>
        <fullName evidence="1">Fibronectin type III domain protein</fullName>
    </submittedName>
</protein>
<dbReference type="OrthoDB" id="194339at2"/>
<dbReference type="HOGENOM" id="CLU_273299_0_0_0"/>
<keyword evidence="2" id="KW-1185">Reference proteome</keyword>
<sequence>MQVGLLASNANFWICGEDPLCHLFAEQHNEGLQTGRISRLCSPLLMKPSSKLCALAVLALLWTSLLCPDLGAAIHRTRDAQPLRDDIALSWWDLPARSSRLLSQGRAAALALPENQARCLGPQNLLVLRVDFSDVPGEPISVAEAQRVLDEEVKPFIERNSFGQTTIVSTVSPKIYRISRSAQDYVYSDPGFFWPNTAAELFDEAKSLAKDDYALGDYSRIIVSYSSQLSRLFPNAKWNLNGLASAPGEAMWIGSFDFETVAHELCHTFGARHSDFWRGTATDPVAYGEIEEYGDPTDLMGHVSGRDHDLAPWHKYLCGWLPDEAIHTVVASGTYRVYRFDSPDADLTRPLALRVNRDNLRYYWIGLRGGMKSDEVRHPAGTADGAYVGLAFHENYNFSLLDLAPPYDDQAAVVLSAGATLDDSAAGVRIHVVERGGTGRDSYLDVQITLDKPVQPSLVGWGSSAGFEIPFRPIPPVQATKVATGIYHTLALRPDGTVSAVPGYPAPATTVPSGLADVVSLAAGNMVSGAIRSDGTFAIWGEGKFGLNSPPAGLERVRSIAFGARHAVALKLDGTVISWGERGNEFPSEPGAGDLPADTRNVVAIAAGDYLTLALRRDGSIVGAVPYPSELRRDVRDLTAIAAGGSFALGLRANGSLVILYNTSGNGHAEIPPGLDDIKQIAVSTTDCLALRADGTLVAWGGFGRGARPFHNLKLIPPPGMKFRSVATGLFHSAGASEAVESAIIGEAALRTAGKVRISWSASEGASCYLFDLSSLSTFASFTYGWDRYNVGKATSVELPALDPATTYYYRVHSVSATGETSFSNVGIIAPAAAVTISSPQNHASNAGTTAMLSVTAAAGSSCRWYRDGDVLADAVSSTLNLENLQPAATGLYVAEAINGAGQSVSEPAVVGVLSDRKVIGSGRELLPVDIPHPNGNIFDQVLLTGTAEAITADYFQNQITRTSFVDLDGDIVQVEFSGPGTLSIVLDNPSGPAVAEKYNQSSISYMKGHARIVIAGADEQTNVSIFTVGRTTAVNQSLFKDTANYDGIADIAYIAISSPTGRFGGIRAANAQFFAAKGFTGVYAPGVQFTGPVYLGDISAYDTAHPMIVLGASASEVRITGGDMLQDNGQPVRVSGVRQLRFTPGSDSHGNSLPARPNDAIYQEGGVDVTAQIVVNP</sequence>
<dbReference type="Gene3D" id="2.60.40.10">
    <property type="entry name" value="Immunoglobulins"/>
    <property type="match status" value="2"/>
</dbReference>
<dbReference type="Gene3D" id="2.130.10.30">
    <property type="entry name" value="Regulator of chromosome condensation 1/beta-lactamase-inhibitor protein II"/>
    <property type="match status" value="2"/>
</dbReference>
<dbReference type="InterPro" id="IPR036179">
    <property type="entry name" value="Ig-like_dom_sf"/>
</dbReference>
<dbReference type="PANTHER" id="PTHR45982:SF1">
    <property type="entry name" value="REGULATOR OF CHROMOSOME CONDENSATION"/>
    <property type="match status" value="1"/>
</dbReference>
<dbReference type="EMBL" id="CP001032">
    <property type="protein sequence ID" value="ACB75403.1"/>
    <property type="molecule type" value="Genomic_DNA"/>
</dbReference>
<organism evidence="1 2">
    <name type="scientific">Opitutus terrae (strain DSM 11246 / JCM 15787 / PB90-1)</name>
    <dbReference type="NCBI Taxonomy" id="452637"/>
    <lineage>
        <taxon>Bacteria</taxon>
        <taxon>Pseudomonadati</taxon>
        <taxon>Verrucomicrobiota</taxon>
        <taxon>Opitutia</taxon>
        <taxon>Opitutales</taxon>
        <taxon>Opitutaceae</taxon>
        <taxon>Opitutus</taxon>
    </lineage>
</organism>
<gene>
    <name evidence="1" type="ordered locus">Oter_2120</name>
</gene>
<dbReference type="STRING" id="452637.Oter_2120"/>
<dbReference type="AlphaFoldDB" id="B1ZMX5"/>
<dbReference type="eggNOG" id="COG5184">
    <property type="taxonomic scope" value="Bacteria"/>
</dbReference>
<evidence type="ECO:0000313" key="2">
    <source>
        <dbReference type="Proteomes" id="UP000007013"/>
    </source>
</evidence>
<dbReference type="InterPro" id="IPR051553">
    <property type="entry name" value="Ran_GTPase-activating"/>
</dbReference>
<name>B1ZMX5_OPITP</name>
<evidence type="ECO:0000313" key="1">
    <source>
        <dbReference type="EMBL" id="ACB75403.1"/>
    </source>
</evidence>
<dbReference type="SUPFAM" id="SSF50985">
    <property type="entry name" value="RCC1/BLIP-II"/>
    <property type="match status" value="1"/>
</dbReference>
<dbReference type="Proteomes" id="UP000007013">
    <property type="component" value="Chromosome"/>
</dbReference>